<dbReference type="OrthoDB" id="5427091at2759"/>
<keyword evidence="2 4" id="KW-0472">Membrane</keyword>
<keyword evidence="4" id="KW-1133">Transmembrane helix</keyword>
<dbReference type="VEuPathDB" id="FungiDB:BO97DRAFT_372507"/>
<accession>A0A395HR18</accession>
<keyword evidence="3" id="KW-0325">Glycoprotein</keyword>
<organism evidence="5 6">
    <name type="scientific">Aspergillus homomorphus (strain CBS 101889)</name>
    <dbReference type="NCBI Taxonomy" id="1450537"/>
    <lineage>
        <taxon>Eukaryota</taxon>
        <taxon>Fungi</taxon>
        <taxon>Dikarya</taxon>
        <taxon>Ascomycota</taxon>
        <taxon>Pezizomycotina</taxon>
        <taxon>Eurotiomycetes</taxon>
        <taxon>Eurotiomycetidae</taxon>
        <taxon>Eurotiales</taxon>
        <taxon>Aspergillaceae</taxon>
        <taxon>Aspergillus</taxon>
        <taxon>Aspergillus subgen. Circumdati</taxon>
    </lineage>
</organism>
<dbReference type="STRING" id="1450537.A0A395HR18"/>
<gene>
    <name evidence="5" type="ORF">BO97DRAFT_372507</name>
</gene>
<dbReference type="Pfam" id="PF01437">
    <property type="entry name" value="PSI"/>
    <property type="match status" value="1"/>
</dbReference>
<keyword evidence="4" id="KW-0812">Transmembrane</keyword>
<evidence type="ECO:0000313" key="5">
    <source>
        <dbReference type="EMBL" id="RAL10402.1"/>
    </source>
</evidence>
<sequence>MDLNSTHPLDTDDHLFYLCWRRQSCDYCLQGDLPCGWCAVSSTCVPNPSRFPILAPFGSSGICPLGPKERWELRALPFGCQVSTITFLTAVGAVVGTVAAFGLGVVLVWFCRCVGGGLAQRKWCRRGGAGWGARSG</sequence>
<protein>
    <recommendedName>
        <fullName evidence="7">PSI domain-containing protein</fullName>
    </recommendedName>
</protein>
<evidence type="ECO:0000256" key="1">
    <source>
        <dbReference type="ARBA" id="ARBA00004370"/>
    </source>
</evidence>
<evidence type="ECO:0000256" key="2">
    <source>
        <dbReference type="ARBA" id="ARBA00023136"/>
    </source>
</evidence>
<dbReference type="GeneID" id="37197157"/>
<dbReference type="EMBL" id="KZ824295">
    <property type="protein sequence ID" value="RAL10402.1"/>
    <property type="molecule type" value="Genomic_DNA"/>
</dbReference>
<dbReference type="GO" id="GO:0016020">
    <property type="term" value="C:membrane"/>
    <property type="evidence" value="ECO:0007669"/>
    <property type="project" value="UniProtKB-SubCell"/>
</dbReference>
<reference evidence="5 6" key="1">
    <citation type="submission" date="2018-02" db="EMBL/GenBank/DDBJ databases">
        <title>The genomes of Aspergillus section Nigri reveals drivers in fungal speciation.</title>
        <authorList>
            <consortium name="DOE Joint Genome Institute"/>
            <person name="Vesth T.C."/>
            <person name="Nybo J."/>
            <person name="Theobald S."/>
            <person name="Brandl J."/>
            <person name="Frisvad J.C."/>
            <person name="Nielsen K.F."/>
            <person name="Lyhne E.K."/>
            <person name="Kogle M.E."/>
            <person name="Kuo A."/>
            <person name="Riley R."/>
            <person name="Clum A."/>
            <person name="Nolan M."/>
            <person name="Lipzen A."/>
            <person name="Salamov A."/>
            <person name="Henrissat B."/>
            <person name="Wiebenga A."/>
            <person name="De vries R.P."/>
            <person name="Grigoriev I.V."/>
            <person name="Mortensen U.H."/>
            <person name="Andersen M.R."/>
            <person name="Baker S.E."/>
        </authorList>
    </citation>
    <scope>NUCLEOTIDE SEQUENCE [LARGE SCALE GENOMIC DNA]</scope>
    <source>
        <strain evidence="5 6">CBS 101889</strain>
    </source>
</reference>
<name>A0A395HR18_ASPHC</name>
<feature type="transmembrane region" description="Helical" evidence="4">
    <location>
        <begin position="85"/>
        <end position="111"/>
    </location>
</feature>
<evidence type="ECO:0000256" key="4">
    <source>
        <dbReference type="SAM" id="Phobius"/>
    </source>
</evidence>
<evidence type="ECO:0000256" key="3">
    <source>
        <dbReference type="ARBA" id="ARBA00023180"/>
    </source>
</evidence>
<evidence type="ECO:0000313" key="6">
    <source>
        <dbReference type="Proteomes" id="UP000248961"/>
    </source>
</evidence>
<dbReference type="Proteomes" id="UP000248961">
    <property type="component" value="Unassembled WGS sequence"/>
</dbReference>
<dbReference type="InterPro" id="IPR002165">
    <property type="entry name" value="Plexin_repeat"/>
</dbReference>
<comment type="subcellular location">
    <subcellularLocation>
        <location evidence="1">Membrane</location>
    </subcellularLocation>
</comment>
<dbReference type="AlphaFoldDB" id="A0A395HR18"/>
<feature type="non-terminal residue" evidence="5">
    <location>
        <position position="136"/>
    </location>
</feature>
<keyword evidence="6" id="KW-1185">Reference proteome</keyword>
<proteinExistence type="predicted"/>
<dbReference type="RefSeq" id="XP_025549556.1">
    <property type="nucleotide sequence ID" value="XM_025692868.1"/>
</dbReference>
<evidence type="ECO:0008006" key="7">
    <source>
        <dbReference type="Google" id="ProtNLM"/>
    </source>
</evidence>